<dbReference type="Gene3D" id="3.10.10.10">
    <property type="entry name" value="HIV Type 1 Reverse Transcriptase, subunit A, domain 1"/>
    <property type="match status" value="1"/>
</dbReference>
<dbReference type="STRING" id="599839.J4GIK7"/>
<dbReference type="InterPro" id="IPR043128">
    <property type="entry name" value="Rev_trsase/Diguanyl_cyclase"/>
</dbReference>
<name>J4GIK7_9APHY</name>
<dbReference type="OrthoDB" id="2798231at2759"/>
<proteinExistence type="predicted"/>
<dbReference type="InterPro" id="IPR043502">
    <property type="entry name" value="DNA/RNA_pol_sf"/>
</dbReference>
<evidence type="ECO:0000313" key="4">
    <source>
        <dbReference type="Proteomes" id="UP000006352"/>
    </source>
</evidence>
<dbReference type="EMBL" id="HE797442">
    <property type="protein sequence ID" value="CCM06668.1"/>
    <property type="molecule type" value="Genomic_DNA"/>
</dbReference>
<dbReference type="InterPro" id="IPR000477">
    <property type="entry name" value="RT_dom"/>
</dbReference>
<dbReference type="HOGENOM" id="CLU_834289_0_0_1"/>
<feature type="region of interest" description="Disordered" evidence="1">
    <location>
        <begin position="1"/>
        <end position="20"/>
    </location>
</feature>
<protein>
    <recommendedName>
        <fullName evidence="2">Reverse transcriptase domain-containing protein</fullName>
    </recommendedName>
</protein>
<dbReference type="PANTHER" id="PTHR24559">
    <property type="entry name" value="TRANSPOSON TY3-I GAG-POL POLYPROTEIN"/>
    <property type="match status" value="1"/>
</dbReference>
<dbReference type="InterPro" id="IPR053134">
    <property type="entry name" value="RNA-dir_DNA_polymerase"/>
</dbReference>
<organism evidence="3 4">
    <name type="scientific">Fibroporia radiculosa</name>
    <dbReference type="NCBI Taxonomy" id="599839"/>
    <lineage>
        <taxon>Eukaryota</taxon>
        <taxon>Fungi</taxon>
        <taxon>Dikarya</taxon>
        <taxon>Basidiomycota</taxon>
        <taxon>Agaricomycotina</taxon>
        <taxon>Agaricomycetes</taxon>
        <taxon>Polyporales</taxon>
        <taxon>Fibroporiaceae</taxon>
        <taxon>Fibroporia</taxon>
    </lineage>
</organism>
<gene>
    <name evidence="3" type="ORF">FIBRA_08953</name>
</gene>
<dbReference type="RefSeq" id="XP_012185951.1">
    <property type="nucleotide sequence ID" value="XM_012330561.1"/>
</dbReference>
<feature type="domain" description="Reverse transcriptase" evidence="2">
    <location>
        <begin position="142"/>
        <end position="295"/>
    </location>
</feature>
<evidence type="ECO:0000313" key="3">
    <source>
        <dbReference type="EMBL" id="CCM06668.1"/>
    </source>
</evidence>
<dbReference type="Gene3D" id="3.30.70.270">
    <property type="match status" value="2"/>
</dbReference>
<keyword evidence="4" id="KW-1185">Reference proteome</keyword>
<dbReference type="GeneID" id="24101568"/>
<accession>J4GIK7</accession>
<dbReference type="AlphaFoldDB" id="J4GIK7"/>
<evidence type="ECO:0000256" key="1">
    <source>
        <dbReference type="SAM" id="MobiDB-lite"/>
    </source>
</evidence>
<dbReference type="Pfam" id="PF00078">
    <property type="entry name" value="RVT_1"/>
    <property type="match status" value="1"/>
</dbReference>
<dbReference type="PANTHER" id="PTHR24559:SF444">
    <property type="entry name" value="REVERSE TRANSCRIPTASE DOMAIN-CONTAINING PROTEIN"/>
    <property type="match status" value="1"/>
</dbReference>
<dbReference type="InParanoid" id="J4GIK7"/>
<sequence>MSNNNSRAVNKPNQFEGDKGKSKELLDNLYLYFARNTKKIQTNKDEVQCALSYIKGPAQFFIHTIITDAEEPISDSDNAPPIGLPSWANFRKSFIQTFGVEDDTQAALNKITKLKELDTFIKENLRKGYIRLSKSPMASPFFFDYRKLNDATIKNAYPIPQVEDLLDCVASAKPTMFTKLDLCAGYNNVRIKEGDEWKGAFITPRGLFEPIVIFFGMTNSPATFQAMMDGIFVDLLLEGWLVIYIDDILIYSTNHAEHQQCTQLVLQHLKKSDLFLKPEKCFFDISEVKFLGFILQPGQIGMAEDKVSAVLNWPKINSVKALQQFLGFANFYL</sequence>
<feature type="compositionally biased region" description="Polar residues" evidence="1">
    <location>
        <begin position="1"/>
        <end position="13"/>
    </location>
</feature>
<dbReference type="CDD" id="cd01647">
    <property type="entry name" value="RT_LTR"/>
    <property type="match status" value="1"/>
</dbReference>
<evidence type="ECO:0000259" key="2">
    <source>
        <dbReference type="Pfam" id="PF00078"/>
    </source>
</evidence>
<reference evidence="3 4" key="1">
    <citation type="journal article" date="2012" name="Appl. Environ. Microbiol.">
        <title>Short-read sequencing for genomic analysis of the brown rot fungus Fibroporia radiculosa.</title>
        <authorList>
            <person name="Tang J.D."/>
            <person name="Perkins A.D."/>
            <person name="Sonstegard T.S."/>
            <person name="Schroeder S.G."/>
            <person name="Burgess S.C."/>
            <person name="Diehl S.V."/>
        </authorList>
    </citation>
    <scope>NUCLEOTIDE SEQUENCE [LARGE SCALE GENOMIC DNA]</scope>
    <source>
        <strain evidence="3 4">TFFH 294</strain>
    </source>
</reference>
<dbReference type="SUPFAM" id="SSF56672">
    <property type="entry name" value="DNA/RNA polymerases"/>
    <property type="match status" value="1"/>
</dbReference>
<dbReference type="Proteomes" id="UP000006352">
    <property type="component" value="Unassembled WGS sequence"/>
</dbReference>